<evidence type="ECO:0000313" key="2">
    <source>
        <dbReference type="EMBL" id="ROZ64073.1"/>
    </source>
</evidence>
<evidence type="ECO:0000259" key="1">
    <source>
        <dbReference type="Pfam" id="PF02557"/>
    </source>
</evidence>
<dbReference type="AlphaFoldDB" id="A0A3N3ZYY6"/>
<feature type="domain" description="D-alanyl-D-alanine carboxypeptidase-like core" evidence="1">
    <location>
        <begin position="252"/>
        <end position="380"/>
    </location>
</feature>
<evidence type="ECO:0000313" key="3">
    <source>
        <dbReference type="Proteomes" id="UP000270616"/>
    </source>
</evidence>
<protein>
    <recommendedName>
        <fullName evidence="1">D-alanyl-D-alanine carboxypeptidase-like core domain-containing protein</fullName>
    </recommendedName>
</protein>
<name>A0A3N3ZYY6_9MICC</name>
<dbReference type="InterPro" id="IPR058193">
    <property type="entry name" value="VanY/YodJ_core_dom"/>
</dbReference>
<keyword evidence="3" id="KW-1185">Reference proteome</keyword>
<dbReference type="RefSeq" id="WP_123824651.1">
    <property type="nucleotide sequence ID" value="NZ_RKMF01000004.1"/>
</dbReference>
<organism evidence="2 3">
    <name type="scientific">Kocuria soli</name>
    <dbReference type="NCBI Taxonomy" id="2485125"/>
    <lineage>
        <taxon>Bacteria</taxon>
        <taxon>Bacillati</taxon>
        <taxon>Actinomycetota</taxon>
        <taxon>Actinomycetes</taxon>
        <taxon>Micrococcales</taxon>
        <taxon>Micrococcaceae</taxon>
        <taxon>Kocuria</taxon>
    </lineage>
</organism>
<dbReference type="GO" id="GO:0006508">
    <property type="term" value="P:proteolysis"/>
    <property type="evidence" value="ECO:0007669"/>
    <property type="project" value="InterPro"/>
</dbReference>
<dbReference type="InterPro" id="IPR003709">
    <property type="entry name" value="VanY-like_core_dom"/>
</dbReference>
<dbReference type="OrthoDB" id="9792074at2"/>
<dbReference type="InterPro" id="IPR009045">
    <property type="entry name" value="Zn_M74/Hedgehog-like"/>
</dbReference>
<dbReference type="Pfam" id="PF08310">
    <property type="entry name" value="LGFP"/>
    <property type="match status" value="3"/>
</dbReference>
<dbReference type="PANTHER" id="PTHR34385">
    <property type="entry name" value="D-ALANYL-D-ALANINE CARBOXYPEPTIDASE"/>
    <property type="match status" value="1"/>
</dbReference>
<reference evidence="2 3" key="1">
    <citation type="submission" date="2018-10" db="EMBL/GenBank/DDBJ databases">
        <title>Kocuria sp. M5W7-7, whole genome shotgun sequence.</title>
        <authorList>
            <person name="Tuo L."/>
        </authorList>
    </citation>
    <scope>NUCLEOTIDE SEQUENCE [LARGE SCALE GENOMIC DNA]</scope>
    <source>
        <strain evidence="2 3">M5W7-7</strain>
    </source>
</reference>
<dbReference type="EMBL" id="RKMF01000004">
    <property type="protein sequence ID" value="ROZ64073.1"/>
    <property type="molecule type" value="Genomic_DNA"/>
</dbReference>
<dbReference type="Gene3D" id="3.30.1380.10">
    <property type="match status" value="1"/>
</dbReference>
<dbReference type="InterPro" id="IPR013207">
    <property type="entry name" value="LGFP"/>
</dbReference>
<accession>A0A3N3ZYY6</accession>
<proteinExistence type="predicted"/>
<dbReference type="Proteomes" id="UP000270616">
    <property type="component" value="Unassembled WGS sequence"/>
</dbReference>
<dbReference type="Pfam" id="PF02557">
    <property type="entry name" value="VanY"/>
    <property type="match status" value="1"/>
</dbReference>
<dbReference type="SUPFAM" id="SSF55166">
    <property type="entry name" value="Hedgehog/DD-peptidase"/>
    <property type="match status" value="1"/>
</dbReference>
<sequence>MSMTAPSAAQVSHSVAAQATAQHALGHRSIWRVLVLLVVALLTSSTLAATSQTSASAATAIDAKHAAEGGSSGWMGPPVTAERCGLAQGGCVRGYRRAIILWSPRTGAKVVSGATLSSYLKHGREGGTLGYPTADKACGLRDGACWQPFQRGRIYWSPGNGAHPVNGATYSAWDAQKRASGPLGYPTTDKGCGSSGCSQSFERGRITWTAGGGTRTHRSTDQASSVFVLVNKRRPLNPKTHVPGDLRATSGIYLRDPAADAWDRMRGDASAQGVALTAISGYRSYSTQSSLYNGYVNQYGQAQADLISARPGYSEHQTGLTVDVGNPNGACALQACFETTPAGRWIANNGWKYGFIIRYPKGHTATTGYAYEPWHLRYVGTKTSTSLHNSGYVTYEGYLGQPKAPTY</sequence>
<gene>
    <name evidence="2" type="ORF">EDL96_04705</name>
</gene>
<dbReference type="InterPro" id="IPR052179">
    <property type="entry name" value="DD-CPase-like"/>
</dbReference>
<dbReference type="PANTHER" id="PTHR34385:SF1">
    <property type="entry name" value="PEPTIDOGLYCAN L-ALANYL-D-GLUTAMATE ENDOPEPTIDASE CWLK"/>
    <property type="match status" value="1"/>
</dbReference>
<comment type="caution">
    <text evidence="2">The sequence shown here is derived from an EMBL/GenBank/DDBJ whole genome shotgun (WGS) entry which is preliminary data.</text>
</comment>
<dbReference type="GO" id="GO:0008233">
    <property type="term" value="F:peptidase activity"/>
    <property type="evidence" value="ECO:0007669"/>
    <property type="project" value="InterPro"/>
</dbReference>
<dbReference type="CDD" id="cd14852">
    <property type="entry name" value="LD-carboxypeptidase"/>
    <property type="match status" value="1"/>
</dbReference>